<keyword evidence="6" id="KW-0133">Cell shape</keyword>
<evidence type="ECO:0000256" key="2">
    <source>
        <dbReference type="ARBA" id="ARBA00004236"/>
    </source>
</evidence>
<evidence type="ECO:0000256" key="11">
    <source>
        <dbReference type="SAM" id="Phobius"/>
    </source>
</evidence>
<evidence type="ECO:0000256" key="8">
    <source>
        <dbReference type="ARBA" id="ARBA00022989"/>
    </source>
</evidence>
<dbReference type="Gene3D" id="3.40.710.10">
    <property type="entry name" value="DD-peptidase/beta-lactamase superfamily"/>
    <property type="match status" value="1"/>
</dbReference>
<protein>
    <submittedName>
        <fullName evidence="14">Penicillin-binding transpeptidase domain-containing protein</fullName>
    </submittedName>
</protein>
<feature type="transmembrane region" description="Helical" evidence="11">
    <location>
        <begin position="20"/>
        <end position="38"/>
    </location>
</feature>
<dbReference type="InterPro" id="IPR050515">
    <property type="entry name" value="Beta-lactam/transpept"/>
</dbReference>
<comment type="similarity">
    <text evidence="3">Belongs to the transpeptidase family.</text>
</comment>
<name>A0ABW3MRZ9_9MICO</name>
<dbReference type="Pfam" id="PF03717">
    <property type="entry name" value="PBP_dimer"/>
    <property type="match status" value="1"/>
</dbReference>
<keyword evidence="5 11" id="KW-0812">Transmembrane</keyword>
<evidence type="ECO:0000256" key="7">
    <source>
        <dbReference type="ARBA" id="ARBA00022984"/>
    </source>
</evidence>
<dbReference type="InterPro" id="IPR012338">
    <property type="entry name" value="Beta-lactam/transpept-like"/>
</dbReference>
<evidence type="ECO:0000256" key="4">
    <source>
        <dbReference type="ARBA" id="ARBA00022475"/>
    </source>
</evidence>
<keyword evidence="15" id="KW-1185">Reference proteome</keyword>
<dbReference type="PANTHER" id="PTHR30627">
    <property type="entry name" value="PEPTIDOGLYCAN D,D-TRANSPEPTIDASE"/>
    <property type="match status" value="1"/>
</dbReference>
<organism evidence="14 15">
    <name type="scientific">Terrabacter terrigena</name>
    <dbReference type="NCBI Taxonomy" id="574718"/>
    <lineage>
        <taxon>Bacteria</taxon>
        <taxon>Bacillati</taxon>
        <taxon>Actinomycetota</taxon>
        <taxon>Actinomycetes</taxon>
        <taxon>Micrococcales</taxon>
        <taxon>Intrasporangiaceae</taxon>
        <taxon>Terrabacter</taxon>
    </lineage>
</organism>
<dbReference type="InterPro" id="IPR005311">
    <property type="entry name" value="PBP_dimer"/>
</dbReference>
<evidence type="ECO:0000256" key="3">
    <source>
        <dbReference type="ARBA" id="ARBA00007171"/>
    </source>
</evidence>
<reference evidence="15" key="1">
    <citation type="journal article" date="2019" name="Int. J. Syst. Evol. Microbiol.">
        <title>The Global Catalogue of Microorganisms (GCM) 10K type strain sequencing project: providing services to taxonomists for standard genome sequencing and annotation.</title>
        <authorList>
            <consortium name="The Broad Institute Genomics Platform"/>
            <consortium name="The Broad Institute Genome Sequencing Center for Infectious Disease"/>
            <person name="Wu L."/>
            <person name="Ma J."/>
        </authorList>
    </citation>
    <scope>NUCLEOTIDE SEQUENCE [LARGE SCALE GENOMIC DNA]</scope>
    <source>
        <strain evidence="15">CCUG 57508</strain>
    </source>
</reference>
<dbReference type="InterPro" id="IPR036138">
    <property type="entry name" value="PBP_dimer_sf"/>
</dbReference>
<dbReference type="PANTHER" id="PTHR30627:SF2">
    <property type="entry name" value="PEPTIDOGLYCAN D,D-TRANSPEPTIDASE MRDA"/>
    <property type="match status" value="1"/>
</dbReference>
<dbReference type="SUPFAM" id="SSF56601">
    <property type="entry name" value="beta-lactamase/transpeptidase-like"/>
    <property type="match status" value="1"/>
</dbReference>
<feature type="domain" description="Penicillin-binding protein transpeptidase" evidence="12">
    <location>
        <begin position="297"/>
        <end position="671"/>
    </location>
</feature>
<comment type="caution">
    <text evidence="14">The sequence shown here is derived from an EMBL/GenBank/DDBJ whole genome shotgun (WGS) entry which is preliminary data.</text>
</comment>
<evidence type="ECO:0000256" key="5">
    <source>
        <dbReference type="ARBA" id="ARBA00022692"/>
    </source>
</evidence>
<accession>A0ABW3MRZ9</accession>
<evidence type="ECO:0000259" key="13">
    <source>
        <dbReference type="Pfam" id="PF03717"/>
    </source>
</evidence>
<evidence type="ECO:0000256" key="10">
    <source>
        <dbReference type="ARBA" id="ARBA00023316"/>
    </source>
</evidence>
<evidence type="ECO:0000313" key="15">
    <source>
        <dbReference type="Proteomes" id="UP001597046"/>
    </source>
</evidence>
<dbReference type="SUPFAM" id="SSF56519">
    <property type="entry name" value="Penicillin binding protein dimerisation domain"/>
    <property type="match status" value="1"/>
</dbReference>
<dbReference type="Gene3D" id="3.90.1310.10">
    <property type="entry name" value="Penicillin-binding protein 2a (Domain 2)"/>
    <property type="match status" value="1"/>
</dbReference>
<keyword evidence="7" id="KW-0573">Peptidoglycan synthesis</keyword>
<gene>
    <name evidence="14" type="ORF">ACFQ2V_00470</name>
</gene>
<comment type="subcellular location">
    <subcellularLocation>
        <location evidence="2">Cell membrane</location>
    </subcellularLocation>
    <subcellularLocation>
        <location evidence="1">Membrane</location>
        <topology evidence="1">Single-pass membrane protein</topology>
    </subcellularLocation>
</comment>
<keyword evidence="4" id="KW-1003">Cell membrane</keyword>
<sequence>MRSRWSPRLRLGRRPPVRRVGVAGVVLVLLVTMFGLLLGRLGQLQLVQGPELARTATTVNTRAITEHALRGRILDSRGTPFVGNSFDTVVTVQRSVLVDAKDGGRDLVTRVAAVLGLPFDRLWGKTMLCGTAGAPAAPACFNGSPYVPIPVATGVDARRALTLVEQPEKYPGVGVTTQPGRDYARPDGALAPHLLGWVARADADEVSGSGGRVDADDLVGRSGLESQYDFALRGTNGRTVVAVDPRGIVTDTVSVTPPVAGLDVVTHLDSRLQARTEAALAGAVARAHSSKLRADTGAAVVLDVTNGAVVAAASYPSYDPSAFAGGISSAELARLTSRANGSPLTSRLTAETFPPASTFKVISVPAAVSSGAKLTGSYDCSPNVSIGGRLFNNFESRGYGPIDLHRALVVSCDTVFYRLAYAAWLAQGGLAAPTGAPDPFVAMAKAFGLGRRTGIDVPGEAAGRVPDRAWKEEYWLATKDATCRRAGTGYPEVARTDRVRADYLKRLATENCATGYQYRAGDAVNFSIGQGDTAVTLLQMAGVYAAIANGGTLWQPQVAAAYRAPDGTTTPIVPKRVARVPLRSDVLAYVRAALGDVTRPGGSAGTAFAGFPQARYPVAGKTGTGEVFGKQATGWFAGYGPTTKPRYAVVVVVGQGGSGSKVAAPAVRQIFDAILALGL</sequence>
<dbReference type="RefSeq" id="WP_386049948.1">
    <property type="nucleotide sequence ID" value="NZ_JBHTKH010000001.1"/>
</dbReference>
<dbReference type="Pfam" id="PF00905">
    <property type="entry name" value="Transpeptidase"/>
    <property type="match status" value="1"/>
</dbReference>
<dbReference type="EMBL" id="JBHTKH010000001">
    <property type="protein sequence ID" value="MFD1052762.1"/>
    <property type="molecule type" value="Genomic_DNA"/>
</dbReference>
<evidence type="ECO:0000256" key="6">
    <source>
        <dbReference type="ARBA" id="ARBA00022960"/>
    </source>
</evidence>
<feature type="domain" description="Penicillin-binding protein dimerisation" evidence="13">
    <location>
        <begin position="67"/>
        <end position="252"/>
    </location>
</feature>
<evidence type="ECO:0000256" key="9">
    <source>
        <dbReference type="ARBA" id="ARBA00023136"/>
    </source>
</evidence>
<keyword evidence="10" id="KW-0961">Cell wall biogenesis/degradation</keyword>
<evidence type="ECO:0000256" key="1">
    <source>
        <dbReference type="ARBA" id="ARBA00004167"/>
    </source>
</evidence>
<evidence type="ECO:0000259" key="12">
    <source>
        <dbReference type="Pfam" id="PF00905"/>
    </source>
</evidence>
<dbReference type="InterPro" id="IPR001460">
    <property type="entry name" value="PCN-bd_Tpept"/>
</dbReference>
<dbReference type="Proteomes" id="UP001597046">
    <property type="component" value="Unassembled WGS sequence"/>
</dbReference>
<proteinExistence type="inferred from homology"/>
<keyword evidence="9 11" id="KW-0472">Membrane</keyword>
<evidence type="ECO:0000313" key="14">
    <source>
        <dbReference type="EMBL" id="MFD1052762.1"/>
    </source>
</evidence>
<keyword evidence="8 11" id="KW-1133">Transmembrane helix</keyword>